<comment type="caution">
    <text evidence="5">The sequence shown here is derived from an EMBL/GenBank/DDBJ whole genome shotgun (WGS) entry which is preliminary data.</text>
</comment>
<reference evidence="5 6" key="1">
    <citation type="submission" date="2017-10" db="EMBL/GenBank/DDBJ databases">
        <title>Sequencing the genomes of 1000 actinobacteria strains.</title>
        <authorList>
            <person name="Klenk H.-P."/>
        </authorList>
    </citation>
    <scope>NUCLEOTIDE SEQUENCE [LARGE SCALE GENOMIC DNA]</scope>
    <source>
        <strain evidence="5 6">DSM 21863</strain>
    </source>
</reference>
<evidence type="ECO:0000313" key="5">
    <source>
        <dbReference type="EMBL" id="PFG41480.1"/>
    </source>
</evidence>
<dbReference type="AlphaFoldDB" id="A0A2A9ET80"/>
<dbReference type="InterPro" id="IPR003680">
    <property type="entry name" value="Flavodoxin_fold"/>
</dbReference>
<dbReference type="PANTHER" id="PTHR10204:SF34">
    <property type="entry name" value="NAD(P)H DEHYDROGENASE [QUINONE] 1 ISOFORM 1"/>
    <property type="match status" value="1"/>
</dbReference>
<feature type="region of interest" description="Disordered" evidence="3">
    <location>
        <begin position="201"/>
        <end position="228"/>
    </location>
</feature>
<sequence>MHLLTVFAHPVPTSYPRAVVDAFHQPVHAAGHTIDLLDLHEEDFDPRFGTADHDHFWGGPAPAGIAEMHARVEAADRLAFVYPVYWWGMPALMKGWIERVFTGGWAYQYGAGVQDRGRAPVASKLTNTPTLLLGLAGSTERTYDRYGYREAMQTQIDVGTFAYCGIDDVESHLVFDVEGTDKTENRDAGLREAQALAARFLDPDRTPNAVREQHLRTRGEEVRPRPHP</sequence>
<evidence type="ECO:0000256" key="1">
    <source>
        <dbReference type="ARBA" id="ARBA00006252"/>
    </source>
</evidence>
<evidence type="ECO:0000256" key="3">
    <source>
        <dbReference type="SAM" id="MobiDB-lite"/>
    </source>
</evidence>
<dbReference type="SUPFAM" id="SSF52218">
    <property type="entry name" value="Flavoproteins"/>
    <property type="match status" value="1"/>
</dbReference>
<accession>A0A2A9ET80</accession>
<dbReference type="OrthoDB" id="9798454at2"/>
<dbReference type="PANTHER" id="PTHR10204">
    <property type="entry name" value="NAD P H OXIDOREDUCTASE-RELATED"/>
    <property type="match status" value="1"/>
</dbReference>
<keyword evidence="6" id="KW-1185">Reference proteome</keyword>
<feature type="domain" description="Flavodoxin-like fold" evidence="4">
    <location>
        <begin position="1"/>
        <end position="195"/>
    </location>
</feature>
<dbReference type="InterPro" id="IPR051545">
    <property type="entry name" value="NAD(P)H_dehydrogenase_qn"/>
</dbReference>
<dbReference type="Pfam" id="PF02525">
    <property type="entry name" value="Flavodoxin_2"/>
    <property type="match status" value="1"/>
</dbReference>
<gene>
    <name evidence="5" type="ORF">ATJ88_0119</name>
</gene>
<name>A0A2A9ET80_9MICO</name>
<evidence type="ECO:0000313" key="6">
    <source>
        <dbReference type="Proteomes" id="UP000224130"/>
    </source>
</evidence>
<comment type="similarity">
    <text evidence="1">Belongs to the NAD(P)H dehydrogenase (quinone) family.</text>
</comment>
<evidence type="ECO:0000259" key="4">
    <source>
        <dbReference type="Pfam" id="PF02525"/>
    </source>
</evidence>
<organism evidence="5 6">
    <name type="scientific">Isoptericola jiangsuensis</name>
    <dbReference type="NCBI Taxonomy" id="548579"/>
    <lineage>
        <taxon>Bacteria</taxon>
        <taxon>Bacillati</taxon>
        <taxon>Actinomycetota</taxon>
        <taxon>Actinomycetes</taxon>
        <taxon>Micrococcales</taxon>
        <taxon>Promicromonosporaceae</taxon>
        <taxon>Isoptericola</taxon>
    </lineage>
</organism>
<dbReference type="Gene3D" id="3.40.50.360">
    <property type="match status" value="1"/>
</dbReference>
<dbReference type="GO" id="GO:0003955">
    <property type="term" value="F:NAD(P)H dehydrogenase (quinone) activity"/>
    <property type="evidence" value="ECO:0007669"/>
    <property type="project" value="TreeGrafter"/>
</dbReference>
<dbReference type="EMBL" id="PDJJ01000001">
    <property type="protein sequence ID" value="PFG41480.1"/>
    <property type="molecule type" value="Genomic_DNA"/>
</dbReference>
<proteinExistence type="inferred from homology"/>
<dbReference type="RefSeq" id="WP_098461969.1">
    <property type="nucleotide sequence ID" value="NZ_PDJJ01000001.1"/>
</dbReference>
<dbReference type="Proteomes" id="UP000224130">
    <property type="component" value="Unassembled WGS sequence"/>
</dbReference>
<evidence type="ECO:0000256" key="2">
    <source>
        <dbReference type="ARBA" id="ARBA00023002"/>
    </source>
</evidence>
<protein>
    <submittedName>
        <fullName evidence="5">NAD(P)H dehydrogenase (Quinone)</fullName>
    </submittedName>
</protein>
<dbReference type="InterPro" id="IPR029039">
    <property type="entry name" value="Flavoprotein-like_sf"/>
</dbReference>
<keyword evidence="2" id="KW-0560">Oxidoreductase</keyword>
<dbReference type="GO" id="GO:0005829">
    <property type="term" value="C:cytosol"/>
    <property type="evidence" value="ECO:0007669"/>
    <property type="project" value="TreeGrafter"/>
</dbReference>